<dbReference type="Pfam" id="PF18937">
    <property type="entry name" value="DUF5685"/>
    <property type="match status" value="1"/>
</dbReference>
<gene>
    <name evidence="2" type="ORF">J7S26_05400</name>
</gene>
<accession>A0A9E6MPM6</accession>
<dbReference type="RefSeq" id="WP_261428409.1">
    <property type="nucleotide sequence ID" value="NZ_CP072829.1"/>
</dbReference>
<dbReference type="Proteomes" id="UP000671910">
    <property type="component" value="Chromosome"/>
</dbReference>
<reference evidence="2" key="1">
    <citation type="submission" date="2021-04" db="EMBL/GenBank/DDBJ databases">
        <title>Novel species in family Eggerthellaceae.</title>
        <authorList>
            <person name="Zhang G."/>
        </authorList>
    </citation>
    <scope>NUCLEOTIDE SEQUENCE</scope>
    <source>
        <strain evidence="2">Zg-886</strain>
    </source>
</reference>
<dbReference type="KEGG" id="ebz:J7S26_05400"/>
<feature type="region of interest" description="Disordered" evidence="1">
    <location>
        <begin position="274"/>
        <end position="293"/>
    </location>
</feature>
<evidence type="ECO:0000313" key="3">
    <source>
        <dbReference type="Proteomes" id="UP000671910"/>
    </source>
</evidence>
<sequence>MFGFVTPSLSSLSDAEQARYKAVYCGLCRALGRQTGQRTRLVLSYDMVLLALVLGSMDEAVECEGAARCPMHPLEPRPYVTSVSIEYAADMTVALAYHKCFDDWRDDRNVKARLAASALDGPYAKVRTRRPRQCAAAESAMAAIADVERRGLAAVQGEPACLDEAANLFGALMGELFVCEDGFFASDLRRFGARLGKFVYVMDAVVDLDDDRANGSYNPLAHTTLTAEAMREYLGVLAHLAADAFERLPLERDVHVMRSVLYGGMWQGYQKKRQDGGASVASEQEGSRGDGPL</sequence>
<evidence type="ECO:0000256" key="1">
    <source>
        <dbReference type="SAM" id="MobiDB-lite"/>
    </source>
</evidence>
<dbReference type="AlphaFoldDB" id="A0A9E6MPM6"/>
<organism evidence="2 3">
    <name type="scientific">Xiamenia xianingshaonis</name>
    <dbReference type="NCBI Taxonomy" id="2682776"/>
    <lineage>
        <taxon>Bacteria</taxon>
        <taxon>Bacillati</taxon>
        <taxon>Actinomycetota</taxon>
        <taxon>Coriobacteriia</taxon>
        <taxon>Eggerthellales</taxon>
        <taxon>Eggerthellaceae</taxon>
        <taxon>Xiamenia</taxon>
    </lineage>
</organism>
<dbReference type="EMBL" id="CP072829">
    <property type="protein sequence ID" value="QTU83820.1"/>
    <property type="molecule type" value="Genomic_DNA"/>
</dbReference>
<proteinExistence type="predicted"/>
<dbReference type="InterPro" id="IPR043740">
    <property type="entry name" value="DUF5685"/>
</dbReference>
<protein>
    <submittedName>
        <fullName evidence="2">Uncharacterized protein</fullName>
    </submittedName>
</protein>
<name>A0A9E6MPM6_9ACTN</name>
<evidence type="ECO:0000313" key="2">
    <source>
        <dbReference type="EMBL" id="QTU83820.1"/>
    </source>
</evidence>